<evidence type="ECO:0000256" key="2">
    <source>
        <dbReference type="SAM" id="SignalP"/>
    </source>
</evidence>
<feature type="compositionally biased region" description="Basic and acidic residues" evidence="1">
    <location>
        <begin position="309"/>
        <end position="337"/>
    </location>
</feature>
<evidence type="ECO:0008006" key="5">
    <source>
        <dbReference type="Google" id="ProtNLM"/>
    </source>
</evidence>
<gene>
    <name evidence="3" type="ORF">C5Y98_05135</name>
</gene>
<feature type="chain" id="PRO_5015467815" description="DUF4412 domain-containing protein" evidence="2">
    <location>
        <begin position="20"/>
        <end position="373"/>
    </location>
</feature>
<dbReference type="AlphaFoldDB" id="A0A2S8G929"/>
<proteinExistence type="predicted"/>
<dbReference type="Proteomes" id="UP000239388">
    <property type="component" value="Unassembled WGS sequence"/>
</dbReference>
<evidence type="ECO:0000313" key="3">
    <source>
        <dbReference type="EMBL" id="PQO40965.1"/>
    </source>
</evidence>
<reference evidence="3 4" key="1">
    <citation type="submission" date="2018-02" db="EMBL/GenBank/DDBJ databases">
        <title>Comparative genomes isolates from brazilian mangrove.</title>
        <authorList>
            <person name="Araujo J.E."/>
            <person name="Taketani R.G."/>
            <person name="Silva M.C.P."/>
            <person name="Loureco M.V."/>
            <person name="Andreote F.D."/>
        </authorList>
    </citation>
    <scope>NUCLEOTIDE SEQUENCE [LARGE SCALE GENOMIC DNA]</scope>
    <source>
        <strain evidence="3 4">NAP PRIS-MGV</strain>
    </source>
</reference>
<organism evidence="3 4">
    <name type="scientific">Blastopirellula marina</name>
    <dbReference type="NCBI Taxonomy" id="124"/>
    <lineage>
        <taxon>Bacteria</taxon>
        <taxon>Pseudomonadati</taxon>
        <taxon>Planctomycetota</taxon>
        <taxon>Planctomycetia</taxon>
        <taxon>Pirellulales</taxon>
        <taxon>Pirellulaceae</taxon>
        <taxon>Blastopirellula</taxon>
    </lineage>
</organism>
<dbReference type="RefSeq" id="WP_105352217.1">
    <property type="nucleotide sequence ID" value="NZ_PUIB01000007.1"/>
</dbReference>
<feature type="signal peptide" evidence="2">
    <location>
        <begin position="1"/>
        <end position="19"/>
    </location>
</feature>
<protein>
    <recommendedName>
        <fullName evidence="5">DUF4412 domain-containing protein</fullName>
    </recommendedName>
</protein>
<feature type="region of interest" description="Disordered" evidence="1">
    <location>
        <begin position="290"/>
        <end position="373"/>
    </location>
</feature>
<dbReference type="EMBL" id="PUIB01000007">
    <property type="protein sequence ID" value="PQO40965.1"/>
    <property type="molecule type" value="Genomic_DNA"/>
</dbReference>
<sequence>MKIFATIAILLGVATAAIADEATVKLEYKFAEGDVVHSKITHLSTVDTKIKGVKQTAQSRSISTRKWQIEKVDNDGLVTFVHSVENINMWQKVTDRPEVSYNSETDKMPPAIYAQASKSVGIPLSRITIDTQGRLVKREHLAGSPSSESQILPIMPEGPVAVGAAWYSPDDLTVRSSSGALKRIKTRQVFRLASVSAGVATITTETQVLTPIDDPMLKVELIQKLTKGKLRFDIERGRILSQQIDLDETVIGFQGEESVMNYLGRMTEELIDTAPAKIAALPAAPKKGVNLAPPKAMSEGVPTPADPATKPEEKAEPTEAPAKEEMPKEEPAKDKVAGEPTLADPATKPQEEAEPVAEVAEVPTLAAPETEKK</sequence>
<accession>A0A2S8G929</accession>
<feature type="compositionally biased region" description="Low complexity" evidence="1">
    <location>
        <begin position="356"/>
        <end position="373"/>
    </location>
</feature>
<comment type="caution">
    <text evidence="3">The sequence shown here is derived from an EMBL/GenBank/DDBJ whole genome shotgun (WGS) entry which is preliminary data.</text>
</comment>
<evidence type="ECO:0000256" key="1">
    <source>
        <dbReference type="SAM" id="MobiDB-lite"/>
    </source>
</evidence>
<name>A0A2S8G929_9BACT</name>
<keyword evidence="2" id="KW-0732">Signal</keyword>
<evidence type="ECO:0000313" key="4">
    <source>
        <dbReference type="Proteomes" id="UP000239388"/>
    </source>
</evidence>
<dbReference type="OrthoDB" id="250033at2"/>